<dbReference type="EMBL" id="VHSF01000001">
    <property type="protein sequence ID" value="TRO66962.1"/>
    <property type="molecule type" value="Genomic_DNA"/>
</dbReference>
<evidence type="ECO:0000313" key="3">
    <source>
        <dbReference type="Proteomes" id="UP000315131"/>
    </source>
</evidence>
<dbReference type="PANTHER" id="PTHR42714:SF6">
    <property type="entry name" value="TRANSLATION INITIATION FACTOR IF-2"/>
    <property type="match status" value="1"/>
</dbReference>
<evidence type="ECO:0000313" key="2">
    <source>
        <dbReference type="EMBL" id="TRO66962.1"/>
    </source>
</evidence>
<dbReference type="GO" id="GO:0005525">
    <property type="term" value="F:GTP binding"/>
    <property type="evidence" value="ECO:0007669"/>
    <property type="project" value="InterPro"/>
</dbReference>
<name>A0A550I7L5_9FLAO</name>
<dbReference type="Proteomes" id="UP000315131">
    <property type="component" value="Unassembled WGS sequence"/>
</dbReference>
<organism evidence="2 3">
    <name type="scientific">Christiangramia sabulilitoris</name>
    <dbReference type="NCBI Taxonomy" id="2583991"/>
    <lineage>
        <taxon>Bacteria</taxon>
        <taxon>Pseudomonadati</taxon>
        <taxon>Bacteroidota</taxon>
        <taxon>Flavobacteriia</taxon>
        <taxon>Flavobacteriales</taxon>
        <taxon>Flavobacteriaceae</taxon>
        <taxon>Christiangramia</taxon>
    </lineage>
</organism>
<evidence type="ECO:0000259" key="1">
    <source>
        <dbReference type="Pfam" id="PF01926"/>
    </source>
</evidence>
<protein>
    <submittedName>
        <fullName evidence="2">GTPase domain-containing protein</fullName>
    </submittedName>
</protein>
<dbReference type="SUPFAM" id="SSF52540">
    <property type="entry name" value="P-loop containing nucleoside triphosphate hydrolases"/>
    <property type="match status" value="1"/>
</dbReference>
<reference evidence="2 3" key="1">
    <citation type="submission" date="2019-06" db="EMBL/GenBank/DDBJ databases">
        <title>Gramella sabulilitoris sp. nov., isolated from a marine sand.</title>
        <authorList>
            <person name="Yoon J.-H."/>
        </authorList>
    </citation>
    <scope>NUCLEOTIDE SEQUENCE [LARGE SCALE GENOMIC DNA]</scope>
    <source>
        <strain evidence="2 3">HSMS-1</strain>
    </source>
</reference>
<keyword evidence="3" id="KW-1185">Reference proteome</keyword>
<dbReference type="AlphaFoldDB" id="A0A550I7L5"/>
<dbReference type="CDD" id="cd00882">
    <property type="entry name" value="Ras_like_GTPase"/>
    <property type="match status" value="1"/>
</dbReference>
<dbReference type="GO" id="GO:0030488">
    <property type="term" value="P:tRNA methylation"/>
    <property type="evidence" value="ECO:0007669"/>
    <property type="project" value="TreeGrafter"/>
</dbReference>
<dbReference type="GO" id="GO:0005737">
    <property type="term" value="C:cytoplasm"/>
    <property type="evidence" value="ECO:0007669"/>
    <property type="project" value="TreeGrafter"/>
</dbReference>
<dbReference type="InterPro" id="IPR006073">
    <property type="entry name" value="GTP-bd"/>
</dbReference>
<dbReference type="OrthoDB" id="9255830at2"/>
<dbReference type="RefSeq" id="WP_143409741.1">
    <property type="nucleotide sequence ID" value="NZ_VHSF01000001.1"/>
</dbReference>
<dbReference type="Pfam" id="PF01926">
    <property type="entry name" value="MMR_HSR1"/>
    <property type="match status" value="1"/>
</dbReference>
<dbReference type="Gene3D" id="3.40.50.300">
    <property type="entry name" value="P-loop containing nucleotide triphosphate hydrolases"/>
    <property type="match status" value="1"/>
</dbReference>
<gene>
    <name evidence="2" type="ORF">FGM01_03470</name>
</gene>
<sequence>MEGYNVSIIGKSGVGKSALLNYLFGEEVAKTGSGAPQTTKGFHLKAGKISGKKVNIYDSWGLEPGESDRWLKKFKEFQKKKQQETDIKKWLHTVIYCISAEGKRIENFEIKILDEIKKESLNPVIVITKADSKGTEEFVNQVKKILGAEPILISSVKKEKGFGKLIRVTEPFGKVDLIKKIKESASDSLNSRIRFLLHQRINVGAEELRNELLSTLKVNLDDHSFLGYISKKDLDEIERSLKKIVKGRSAQISKEVAMVAEDAKIFYEGDLSDLLNTRLEETVDYHINEDKPEEEDRFSHFSSLSTALAVTTIIPTLTLSVFAIPIAVVGGGILGPIIEKLTPNLMDGIPTYSKEKVLEAFCAKLKSSIVQPQPGILI</sequence>
<proteinExistence type="predicted"/>
<feature type="domain" description="G" evidence="1">
    <location>
        <begin position="6"/>
        <end position="128"/>
    </location>
</feature>
<dbReference type="PANTHER" id="PTHR42714">
    <property type="entry name" value="TRNA MODIFICATION GTPASE GTPBP3"/>
    <property type="match status" value="1"/>
</dbReference>
<comment type="caution">
    <text evidence="2">The sequence shown here is derived from an EMBL/GenBank/DDBJ whole genome shotgun (WGS) entry which is preliminary data.</text>
</comment>
<dbReference type="GO" id="GO:0002098">
    <property type="term" value="P:tRNA wobble uridine modification"/>
    <property type="evidence" value="ECO:0007669"/>
    <property type="project" value="TreeGrafter"/>
</dbReference>
<dbReference type="InterPro" id="IPR027417">
    <property type="entry name" value="P-loop_NTPase"/>
</dbReference>
<accession>A0A550I7L5</accession>